<dbReference type="GO" id="GO:0046872">
    <property type="term" value="F:metal ion binding"/>
    <property type="evidence" value="ECO:0007669"/>
    <property type="project" value="UniProtKB-KW"/>
</dbReference>
<reference evidence="6 7" key="1">
    <citation type="submission" date="2013-03" db="EMBL/GenBank/DDBJ databases">
        <title>The Genome Sequence of Exophiala aquamarina CBS 119918.</title>
        <authorList>
            <consortium name="The Broad Institute Genomics Platform"/>
            <person name="Cuomo C."/>
            <person name="de Hoog S."/>
            <person name="Gorbushina A."/>
            <person name="Walker B."/>
            <person name="Young S.K."/>
            <person name="Zeng Q."/>
            <person name="Gargeya S."/>
            <person name="Fitzgerald M."/>
            <person name="Haas B."/>
            <person name="Abouelleil A."/>
            <person name="Allen A.W."/>
            <person name="Alvarado L."/>
            <person name="Arachchi H.M."/>
            <person name="Berlin A.M."/>
            <person name="Chapman S.B."/>
            <person name="Gainer-Dewar J."/>
            <person name="Goldberg J."/>
            <person name="Griggs A."/>
            <person name="Gujja S."/>
            <person name="Hansen M."/>
            <person name="Howarth C."/>
            <person name="Imamovic A."/>
            <person name="Ireland A."/>
            <person name="Larimer J."/>
            <person name="McCowan C."/>
            <person name="Murphy C."/>
            <person name="Pearson M."/>
            <person name="Poon T.W."/>
            <person name="Priest M."/>
            <person name="Roberts A."/>
            <person name="Saif S."/>
            <person name="Shea T."/>
            <person name="Sisk P."/>
            <person name="Sykes S."/>
            <person name="Wortman J."/>
            <person name="Nusbaum C."/>
            <person name="Birren B."/>
        </authorList>
    </citation>
    <scope>NUCLEOTIDE SEQUENCE [LARGE SCALE GENOMIC DNA]</scope>
    <source>
        <strain evidence="6 7">CBS 119918</strain>
    </source>
</reference>
<dbReference type="PANTHER" id="PTHR33337">
    <property type="entry name" value="GFA DOMAIN-CONTAINING PROTEIN"/>
    <property type="match status" value="1"/>
</dbReference>
<dbReference type="GeneID" id="25279042"/>
<gene>
    <name evidence="6" type="ORF">A1O9_04109</name>
</gene>
<dbReference type="RefSeq" id="XP_013261855.1">
    <property type="nucleotide sequence ID" value="XM_013406401.1"/>
</dbReference>
<proteinExistence type="inferred from homology"/>
<dbReference type="PROSITE" id="PS51891">
    <property type="entry name" value="CENP_V_GFA"/>
    <property type="match status" value="1"/>
</dbReference>
<sequence length="175" mass="19138">MSAASELSLEGGCACRNVRYQASGEPLIVHCCHCHWCQRESGSAFVINALYSAERVTYLGADPNLVVTPSQSGKGQTIARCPKCHVAVWSNYSGGGPLVRFVRVGTLDGPHRLAPDVHIYTGSKAPWVGLPEEVPTFTEFYDVTKIWAREVDERRYAVWLKIQAARASRDAGSNA</sequence>
<dbReference type="InterPro" id="IPR011057">
    <property type="entry name" value="Mss4-like_sf"/>
</dbReference>
<dbReference type="OrthoDB" id="406544at2759"/>
<dbReference type="EMBL" id="AMGV01000003">
    <property type="protein sequence ID" value="KEF59265.1"/>
    <property type="molecule type" value="Genomic_DNA"/>
</dbReference>
<dbReference type="Pfam" id="PF04828">
    <property type="entry name" value="GFA"/>
    <property type="match status" value="1"/>
</dbReference>
<dbReference type="VEuPathDB" id="FungiDB:A1O9_04109"/>
<name>A0A072PUT9_9EURO</name>
<keyword evidence="7" id="KW-1185">Reference proteome</keyword>
<organism evidence="6 7">
    <name type="scientific">Exophiala aquamarina CBS 119918</name>
    <dbReference type="NCBI Taxonomy" id="1182545"/>
    <lineage>
        <taxon>Eukaryota</taxon>
        <taxon>Fungi</taxon>
        <taxon>Dikarya</taxon>
        <taxon>Ascomycota</taxon>
        <taxon>Pezizomycotina</taxon>
        <taxon>Eurotiomycetes</taxon>
        <taxon>Chaetothyriomycetidae</taxon>
        <taxon>Chaetothyriales</taxon>
        <taxon>Herpotrichiellaceae</taxon>
        <taxon>Exophiala</taxon>
    </lineage>
</organism>
<dbReference type="PANTHER" id="PTHR33337:SF33">
    <property type="entry name" value="CENP-V_GFA DOMAIN-CONTAINING PROTEIN"/>
    <property type="match status" value="1"/>
</dbReference>
<dbReference type="InterPro" id="IPR006913">
    <property type="entry name" value="CENP-V/GFA"/>
</dbReference>
<keyword evidence="3" id="KW-0862">Zinc</keyword>
<evidence type="ECO:0000259" key="5">
    <source>
        <dbReference type="PROSITE" id="PS51891"/>
    </source>
</evidence>
<dbReference type="Gene3D" id="3.90.1590.10">
    <property type="entry name" value="glutathione-dependent formaldehyde- activating enzyme (gfa)"/>
    <property type="match status" value="1"/>
</dbReference>
<dbReference type="SUPFAM" id="SSF51316">
    <property type="entry name" value="Mss4-like"/>
    <property type="match status" value="1"/>
</dbReference>
<dbReference type="AlphaFoldDB" id="A0A072PUT9"/>
<comment type="caution">
    <text evidence="6">The sequence shown here is derived from an EMBL/GenBank/DDBJ whole genome shotgun (WGS) entry which is preliminary data.</text>
</comment>
<dbReference type="Proteomes" id="UP000027920">
    <property type="component" value="Unassembled WGS sequence"/>
</dbReference>
<comment type="similarity">
    <text evidence="1">Belongs to the Gfa family.</text>
</comment>
<accession>A0A072PUT9</accession>
<evidence type="ECO:0000256" key="4">
    <source>
        <dbReference type="ARBA" id="ARBA00023239"/>
    </source>
</evidence>
<dbReference type="HOGENOM" id="CLU_055491_6_1_1"/>
<evidence type="ECO:0000313" key="7">
    <source>
        <dbReference type="Proteomes" id="UP000027920"/>
    </source>
</evidence>
<evidence type="ECO:0000256" key="2">
    <source>
        <dbReference type="ARBA" id="ARBA00022723"/>
    </source>
</evidence>
<evidence type="ECO:0000313" key="6">
    <source>
        <dbReference type="EMBL" id="KEF59265.1"/>
    </source>
</evidence>
<keyword evidence="2" id="KW-0479">Metal-binding</keyword>
<dbReference type="GO" id="GO:0016846">
    <property type="term" value="F:carbon-sulfur lyase activity"/>
    <property type="evidence" value="ECO:0007669"/>
    <property type="project" value="InterPro"/>
</dbReference>
<protein>
    <recommendedName>
        <fullName evidence="5">CENP-V/GFA domain-containing protein</fullName>
    </recommendedName>
</protein>
<feature type="domain" description="CENP-V/GFA" evidence="5">
    <location>
        <begin position="9"/>
        <end position="128"/>
    </location>
</feature>
<evidence type="ECO:0000256" key="1">
    <source>
        <dbReference type="ARBA" id="ARBA00005495"/>
    </source>
</evidence>
<evidence type="ECO:0000256" key="3">
    <source>
        <dbReference type="ARBA" id="ARBA00022833"/>
    </source>
</evidence>
<keyword evidence="4" id="KW-0456">Lyase</keyword>